<evidence type="ECO:0008006" key="3">
    <source>
        <dbReference type="Google" id="ProtNLM"/>
    </source>
</evidence>
<name>A0A1Q8QEV6_9FIRM</name>
<keyword evidence="2" id="KW-1185">Reference proteome</keyword>
<protein>
    <recommendedName>
        <fullName evidence="3">Peptidase S8/S53 domain-containing protein</fullName>
    </recommendedName>
</protein>
<organism evidence="1 2">
    <name type="scientific">Desulfosporosinus metallidurans</name>
    <dbReference type="NCBI Taxonomy" id="1888891"/>
    <lineage>
        <taxon>Bacteria</taxon>
        <taxon>Bacillati</taxon>
        <taxon>Bacillota</taxon>
        <taxon>Clostridia</taxon>
        <taxon>Eubacteriales</taxon>
        <taxon>Desulfitobacteriaceae</taxon>
        <taxon>Desulfosporosinus</taxon>
    </lineage>
</organism>
<sequence>MYDDEGNGCIAGNSFAAAYITGYIAKAIYDKEISGSKQVSDYLKTNL</sequence>
<reference evidence="1 2" key="1">
    <citation type="submission" date="2016-09" db="EMBL/GenBank/DDBJ databases">
        <title>Complete genome of Desulfosporosinus sp. OL.</title>
        <authorList>
            <person name="Mardanov A."/>
            <person name="Beletsky A."/>
            <person name="Panova A."/>
            <person name="Karnachuk O."/>
            <person name="Ravin N."/>
        </authorList>
    </citation>
    <scope>NUCLEOTIDE SEQUENCE [LARGE SCALE GENOMIC DNA]</scope>
    <source>
        <strain evidence="1 2">OL</strain>
    </source>
</reference>
<accession>A0A1Q8QEV6</accession>
<evidence type="ECO:0000313" key="1">
    <source>
        <dbReference type="EMBL" id="OLN25887.1"/>
    </source>
</evidence>
<dbReference type="EMBL" id="MLBF01000095">
    <property type="protein sequence ID" value="OLN25887.1"/>
    <property type="molecule type" value="Genomic_DNA"/>
</dbReference>
<comment type="caution">
    <text evidence="1">The sequence shown here is derived from an EMBL/GenBank/DDBJ whole genome shotgun (WGS) entry which is preliminary data.</text>
</comment>
<dbReference type="Proteomes" id="UP000186102">
    <property type="component" value="Unassembled WGS sequence"/>
</dbReference>
<proteinExistence type="predicted"/>
<dbReference type="AlphaFoldDB" id="A0A1Q8QEV6"/>
<evidence type="ECO:0000313" key="2">
    <source>
        <dbReference type="Proteomes" id="UP000186102"/>
    </source>
</evidence>
<gene>
    <name evidence="1" type="ORF">DSOL_5194</name>
</gene>